<evidence type="ECO:0000256" key="6">
    <source>
        <dbReference type="SAM" id="MobiDB-lite"/>
    </source>
</evidence>
<feature type="transmembrane region" description="Helical" evidence="7">
    <location>
        <begin position="190"/>
        <end position="213"/>
    </location>
</feature>
<dbReference type="EMBL" id="ML996137">
    <property type="protein sequence ID" value="KAF2735303.1"/>
    <property type="molecule type" value="Genomic_DNA"/>
</dbReference>
<feature type="compositionally biased region" description="Polar residues" evidence="6">
    <location>
        <begin position="516"/>
        <end position="527"/>
    </location>
</feature>
<feature type="transmembrane region" description="Helical" evidence="7">
    <location>
        <begin position="142"/>
        <end position="163"/>
    </location>
</feature>
<comment type="caution">
    <text evidence="9">The sequence shown here is derived from an EMBL/GenBank/DDBJ whole genome shotgun (WGS) entry which is preliminary data.</text>
</comment>
<proteinExistence type="inferred from homology"/>
<feature type="domain" description="Rhodopsin" evidence="8">
    <location>
        <begin position="42"/>
        <end position="248"/>
    </location>
</feature>
<name>A0A9P4QWN0_9PLEO</name>
<keyword evidence="2 7" id="KW-0812">Transmembrane</keyword>
<feature type="region of interest" description="Disordered" evidence="6">
    <location>
        <begin position="464"/>
        <end position="543"/>
    </location>
</feature>
<feature type="compositionally biased region" description="Basic and acidic residues" evidence="6">
    <location>
        <begin position="313"/>
        <end position="332"/>
    </location>
</feature>
<dbReference type="InterPro" id="IPR052337">
    <property type="entry name" value="SAT4-like"/>
</dbReference>
<keyword evidence="3 7" id="KW-1133">Transmembrane helix</keyword>
<sequence length="543" mass="59862">MILPRSLYDDSPPARRTRVQDNPTLLYSWWATVFSLVIILFRLSGRYIRNERLFPEDKIMAMSMIPLMARIALVHVVLIWGTNNVNVQGLIDPNEIHHREIGSKVVLAARISYTLFIWMAKFTVSEFLKRLTERFWKKGYEIVLHGIRVFLAVTFVAVLVATLSECQPFPHYWQVVPDPGPKCRQGYSHLISMGTTDIVTDILLVAFPIPIICQSSMPLKRKLSLLSLFSMSLILIGITGARIALVIERHGLQQYRTVLASTEILFAAIISNAIVLGSFLRDRGLKKQRYKSGSATDSMDRSMSRRPTLQTRSSDENLARELGFRTKPELTERPNSITRPAPVANLALLSPPLLSSNWKFPSSGSAAGVDEISRAPDEPLPSPRSGRRVSFCDVGGLLETGSRNSTAPSPTDTVVAHDFAPQPRRGSRASNIATPNGRTYPPPARRASRLSQQSEDIELINRTGQQLQDPGGLLSESREIAVLESSGSSTLQASSSNSTPNNASTHEHSPPPPVARSTTQWSQSSGPALQDAGGLLSPSRKQS</sequence>
<organism evidence="9 10">
    <name type="scientific">Polyplosphaeria fusca</name>
    <dbReference type="NCBI Taxonomy" id="682080"/>
    <lineage>
        <taxon>Eukaryota</taxon>
        <taxon>Fungi</taxon>
        <taxon>Dikarya</taxon>
        <taxon>Ascomycota</taxon>
        <taxon>Pezizomycotina</taxon>
        <taxon>Dothideomycetes</taxon>
        <taxon>Pleosporomycetidae</taxon>
        <taxon>Pleosporales</taxon>
        <taxon>Tetraplosphaeriaceae</taxon>
        <taxon>Polyplosphaeria</taxon>
    </lineage>
</organism>
<comment type="subcellular location">
    <subcellularLocation>
        <location evidence="1">Membrane</location>
        <topology evidence="1">Multi-pass membrane protein</topology>
    </subcellularLocation>
</comment>
<evidence type="ECO:0000256" key="2">
    <source>
        <dbReference type="ARBA" id="ARBA00022692"/>
    </source>
</evidence>
<dbReference type="InterPro" id="IPR049326">
    <property type="entry name" value="Rhodopsin_dom_fungi"/>
</dbReference>
<dbReference type="Pfam" id="PF20684">
    <property type="entry name" value="Fung_rhodopsin"/>
    <property type="match status" value="1"/>
</dbReference>
<feature type="region of interest" description="Disordered" evidence="6">
    <location>
        <begin position="365"/>
        <end position="452"/>
    </location>
</feature>
<dbReference type="PANTHER" id="PTHR33048">
    <property type="entry name" value="PTH11-LIKE INTEGRAL MEMBRANE PROTEIN (AFU_ORTHOLOGUE AFUA_5G11245)"/>
    <property type="match status" value="1"/>
</dbReference>
<dbReference type="AlphaFoldDB" id="A0A9P4QWN0"/>
<feature type="transmembrane region" description="Helical" evidence="7">
    <location>
        <begin position="64"/>
        <end position="81"/>
    </location>
</feature>
<evidence type="ECO:0000256" key="1">
    <source>
        <dbReference type="ARBA" id="ARBA00004141"/>
    </source>
</evidence>
<reference evidence="9" key="1">
    <citation type="journal article" date="2020" name="Stud. Mycol.">
        <title>101 Dothideomycetes genomes: a test case for predicting lifestyles and emergence of pathogens.</title>
        <authorList>
            <person name="Haridas S."/>
            <person name="Albert R."/>
            <person name="Binder M."/>
            <person name="Bloem J."/>
            <person name="Labutti K."/>
            <person name="Salamov A."/>
            <person name="Andreopoulos B."/>
            <person name="Baker S."/>
            <person name="Barry K."/>
            <person name="Bills G."/>
            <person name="Bluhm B."/>
            <person name="Cannon C."/>
            <person name="Castanera R."/>
            <person name="Culley D."/>
            <person name="Daum C."/>
            <person name="Ezra D."/>
            <person name="Gonzalez J."/>
            <person name="Henrissat B."/>
            <person name="Kuo A."/>
            <person name="Liang C."/>
            <person name="Lipzen A."/>
            <person name="Lutzoni F."/>
            <person name="Magnuson J."/>
            <person name="Mondo S."/>
            <person name="Nolan M."/>
            <person name="Ohm R."/>
            <person name="Pangilinan J."/>
            <person name="Park H.-J."/>
            <person name="Ramirez L."/>
            <person name="Alfaro M."/>
            <person name="Sun H."/>
            <person name="Tritt A."/>
            <person name="Yoshinaga Y."/>
            <person name="Zwiers L.-H."/>
            <person name="Turgeon B."/>
            <person name="Goodwin S."/>
            <person name="Spatafora J."/>
            <person name="Crous P."/>
            <person name="Grigoriev I."/>
        </authorList>
    </citation>
    <scope>NUCLEOTIDE SEQUENCE</scope>
    <source>
        <strain evidence="9">CBS 125425</strain>
    </source>
</reference>
<evidence type="ECO:0000313" key="10">
    <source>
        <dbReference type="Proteomes" id="UP000799444"/>
    </source>
</evidence>
<keyword evidence="4 7" id="KW-0472">Membrane</keyword>
<dbReference type="PANTHER" id="PTHR33048:SF19">
    <property type="entry name" value="MEMBRANE PROTEIN PTH11-LIKE, PUTATIVE (AFU_ORTHOLOGUE AFUA_1G14080)-RELATED"/>
    <property type="match status" value="1"/>
</dbReference>
<feature type="transmembrane region" description="Helical" evidence="7">
    <location>
        <begin position="25"/>
        <end position="43"/>
    </location>
</feature>
<feature type="compositionally biased region" description="Polar residues" evidence="6">
    <location>
        <begin position="401"/>
        <end position="412"/>
    </location>
</feature>
<feature type="transmembrane region" description="Helical" evidence="7">
    <location>
        <begin position="259"/>
        <end position="280"/>
    </location>
</feature>
<protein>
    <recommendedName>
        <fullName evidence="8">Rhodopsin domain-containing protein</fullName>
    </recommendedName>
</protein>
<feature type="compositionally biased region" description="Polar residues" evidence="6">
    <location>
        <begin position="428"/>
        <end position="437"/>
    </location>
</feature>
<dbReference type="GO" id="GO:0016020">
    <property type="term" value="C:membrane"/>
    <property type="evidence" value="ECO:0007669"/>
    <property type="project" value="UniProtKB-SubCell"/>
</dbReference>
<feature type="region of interest" description="Disordered" evidence="6">
    <location>
        <begin position="290"/>
        <end position="337"/>
    </location>
</feature>
<keyword evidence="10" id="KW-1185">Reference proteome</keyword>
<evidence type="ECO:0000256" key="7">
    <source>
        <dbReference type="SAM" id="Phobius"/>
    </source>
</evidence>
<evidence type="ECO:0000313" key="9">
    <source>
        <dbReference type="EMBL" id="KAF2735303.1"/>
    </source>
</evidence>
<evidence type="ECO:0000259" key="8">
    <source>
        <dbReference type="Pfam" id="PF20684"/>
    </source>
</evidence>
<dbReference type="Proteomes" id="UP000799444">
    <property type="component" value="Unassembled WGS sequence"/>
</dbReference>
<evidence type="ECO:0000256" key="3">
    <source>
        <dbReference type="ARBA" id="ARBA00022989"/>
    </source>
</evidence>
<feature type="transmembrane region" description="Helical" evidence="7">
    <location>
        <begin position="225"/>
        <end position="247"/>
    </location>
</feature>
<accession>A0A9P4QWN0</accession>
<evidence type="ECO:0000256" key="5">
    <source>
        <dbReference type="ARBA" id="ARBA00038359"/>
    </source>
</evidence>
<evidence type="ECO:0000256" key="4">
    <source>
        <dbReference type="ARBA" id="ARBA00023136"/>
    </source>
</evidence>
<feature type="compositionally biased region" description="Low complexity" evidence="6">
    <location>
        <begin position="485"/>
        <end position="504"/>
    </location>
</feature>
<gene>
    <name evidence="9" type="ORF">EJ04DRAFT_563479</name>
</gene>
<dbReference type="OrthoDB" id="5398233at2759"/>
<comment type="similarity">
    <text evidence="5">Belongs to the SAT4 family.</text>
</comment>